<dbReference type="EMBL" id="JAGGKC010000019">
    <property type="protein sequence ID" value="MBP1919785.1"/>
    <property type="molecule type" value="Genomic_DNA"/>
</dbReference>
<proteinExistence type="predicted"/>
<dbReference type="Proteomes" id="UP001519271">
    <property type="component" value="Unassembled WGS sequence"/>
</dbReference>
<protein>
    <submittedName>
        <fullName evidence="1">Uncharacterized protein</fullName>
    </submittedName>
</protein>
<organism evidence="1 2">
    <name type="scientific">Youngiibacter multivorans</name>
    <dbReference type="NCBI Taxonomy" id="937251"/>
    <lineage>
        <taxon>Bacteria</taxon>
        <taxon>Bacillati</taxon>
        <taxon>Bacillota</taxon>
        <taxon>Clostridia</taxon>
        <taxon>Eubacteriales</taxon>
        <taxon>Clostridiaceae</taxon>
        <taxon>Youngiibacter</taxon>
    </lineage>
</organism>
<evidence type="ECO:0000313" key="1">
    <source>
        <dbReference type="EMBL" id="MBP1919785.1"/>
    </source>
</evidence>
<reference evidence="1 2" key="1">
    <citation type="submission" date="2021-03" db="EMBL/GenBank/DDBJ databases">
        <title>Genomic Encyclopedia of Type Strains, Phase IV (KMG-IV): sequencing the most valuable type-strain genomes for metagenomic binning, comparative biology and taxonomic classification.</title>
        <authorList>
            <person name="Goeker M."/>
        </authorList>
    </citation>
    <scope>NUCLEOTIDE SEQUENCE [LARGE SCALE GENOMIC DNA]</scope>
    <source>
        <strain evidence="1 2">DSM 6139</strain>
    </source>
</reference>
<keyword evidence="2" id="KW-1185">Reference proteome</keyword>
<name>A0ABS4G5F0_9CLOT</name>
<dbReference type="RefSeq" id="WP_280922323.1">
    <property type="nucleotide sequence ID" value="NZ_JAGGKC010000019.1"/>
</dbReference>
<gene>
    <name evidence="1" type="ORF">J2Z34_002281</name>
</gene>
<accession>A0ABS4G5F0</accession>
<evidence type="ECO:0000313" key="2">
    <source>
        <dbReference type="Proteomes" id="UP001519271"/>
    </source>
</evidence>
<sequence length="42" mass="4720">MTKMAENQILCHFLLVRALMMVSSGKEAEMNVSLNQTLHVAE</sequence>
<comment type="caution">
    <text evidence="1">The sequence shown here is derived from an EMBL/GenBank/DDBJ whole genome shotgun (WGS) entry which is preliminary data.</text>
</comment>